<feature type="signal peptide" evidence="8">
    <location>
        <begin position="1"/>
        <end position="21"/>
    </location>
</feature>
<keyword evidence="4" id="KW-1015">Disulfide bond</keyword>
<gene>
    <name evidence="9" type="ORF">YQE_03067</name>
</gene>
<dbReference type="Pfam" id="PF03067">
    <property type="entry name" value="LPMO_10"/>
    <property type="match status" value="2"/>
</dbReference>
<proteinExistence type="inferred from homology"/>
<evidence type="ECO:0000256" key="5">
    <source>
        <dbReference type="ARBA" id="ARBA00023180"/>
    </source>
</evidence>
<feature type="compositionally biased region" description="Acidic residues" evidence="7">
    <location>
        <begin position="468"/>
        <end position="488"/>
    </location>
</feature>
<comment type="cofactor">
    <cofactor evidence="1">
        <name>Cu(2+)</name>
        <dbReference type="ChEBI" id="CHEBI:29036"/>
    </cofactor>
</comment>
<dbReference type="GO" id="GO:0046872">
    <property type="term" value="F:metal ion binding"/>
    <property type="evidence" value="ECO:0007669"/>
    <property type="project" value="UniProtKB-KW"/>
</dbReference>
<sequence>MKLFGLFCVVFAVYFAKNVSGHGYMITPVNRASLWRVDWKQPPNYNDNEYFCGGVHAQYYVNGGRCGPCGDDWREPVPRSNENGGVYGNGVVLSNYTAGTVLTVKSILTANHLGSIYFHICELKNPTQPETEECFQPVYLADGTSHYSLHPTDYIFNTKIKLPEGLTCERCVLRWHYRTGNSWGMCEDGTQNMGCGNQEIFRSCADIRILAGDGASNEAPSDSGENEGSDDEDESSEGELKTGKMKLFGLFCVVFAVYFAKNVSGHGYMITPVNRASLWRVDWKQPPNYNDNEYFCGGVHAQYYVNGGRCGPCGDDWREPVPRSNENGGVYGNGVVLSNYTAGTVLTVKSILTANHLGSIYFHICELKNPTQPETEECFQPVYLADGTSHYSLHPTDYIFNTKIKLPEGLTCERCVLRWHYRTGNSWGMCEDGTQNMGCGNQEIFRSCADIRILAGDGASNEAPSDSGENEGSDDEDESSEGADAEDANESKPCFLPPQNLRK</sequence>
<evidence type="ECO:0000256" key="2">
    <source>
        <dbReference type="ARBA" id="ARBA00022723"/>
    </source>
</evidence>
<dbReference type="OrthoDB" id="64893at2759"/>
<keyword evidence="3" id="KW-0186">Copper</keyword>
<organism evidence="9">
    <name type="scientific">Dendroctonus ponderosae</name>
    <name type="common">Mountain pine beetle</name>
    <dbReference type="NCBI Taxonomy" id="77166"/>
    <lineage>
        <taxon>Eukaryota</taxon>
        <taxon>Metazoa</taxon>
        <taxon>Ecdysozoa</taxon>
        <taxon>Arthropoda</taxon>
        <taxon>Hexapoda</taxon>
        <taxon>Insecta</taxon>
        <taxon>Pterygota</taxon>
        <taxon>Neoptera</taxon>
        <taxon>Endopterygota</taxon>
        <taxon>Coleoptera</taxon>
        <taxon>Polyphaga</taxon>
        <taxon>Cucujiformia</taxon>
        <taxon>Curculionidae</taxon>
        <taxon>Scolytinae</taxon>
        <taxon>Dendroctonus</taxon>
    </lineage>
</organism>
<feature type="non-terminal residue" evidence="9">
    <location>
        <position position="1"/>
    </location>
</feature>
<comment type="similarity">
    <text evidence="6">Belongs to the polysaccharide monooxygenase AA13 family.</text>
</comment>
<accession>N6UFK6</accession>
<reference evidence="9" key="1">
    <citation type="journal article" date="2013" name="Genome Biol.">
        <title>Draft genome of the mountain pine beetle, Dendroctonus ponderosae Hopkins, a major forest pest.</title>
        <authorList>
            <person name="Keeling C.I."/>
            <person name="Yuen M.M."/>
            <person name="Liao N.Y."/>
            <person name="Docking T.R."/>
            <person name="Chan S.K."/>
            <person name="Taylor G.A."/>
            <person name="Palmquist D.L."/>
            <person name="Jackman S.D."/>
            <person name="Nguyen A."/>
            <person name="Li M."/>
            <person name="Henderson H."/>
            <person name="Janes J.K."/>
            <person name="Zhao Y."/>
            <person name="Pandoh P."/>
            <person name="Moore R."/>
            <person name="Sperling F.A."/>
            <person name="Huber D.P."/>
            <person name="Birol I."/>
            <person name="Jones S.J."/>
            <person name="Bohlmann J."/>
        </authorList>
    </citation>
    <scope>NUCLEOTIDE SEQUENCE</scope>
</reference>
<protein>
    <submittedName>
        <fullName evidence="9">Uncharacterized protein</fullName>
    </submittedName>
</protein>
<dbReference type="InterPro" id="IPR004302">
    <property type="entry name" value="Cellulose/chitin-bd_N"/>
</dbReference>
<keyword evidence="2" id="KW-0479">Metal-binding</keyword>
<evidence type="ECO:0000256" key="7">
    <source>
        <dbReference type="SAM" id="MobiDB-lite"/>
    </source>
</evidence>
<dbReference type="PANTHER" id="PTHR36575">
    <property type="entry name" value="BINDING PROTEIN, PUTATIVE (AFU_ORTHOLOGUE AFUA_1G14430)-RELATED"/>
    <property type="match status" value="1"/>
</dbReference>
<evidence type="ECO:0000256" key="3">
    <source>
        <dbReference type="ARBA" id="ARBA00023008"/>
    </source>
</evidence>
<dbReference type="HOGENOM" id="CLU_542132_0_0_1"/>
<feature type="region of interest" description="Disordered" evidence="7">
    <location>
        <begin position="214"/>
        <end position="238"/>
    </location>
</feature>
<dbReference type="PANTHER" id="PTHR36575:SF2">
    <property type="entry name" value="CHITIN-BINDING TYPE-4 DOMAIN-CONTAINING PROTEIN-RELATED"/>
    <property type="match status" value="1"/>
</dbReference>
<evidence type="ECO:0000313" key="9">
    <source>
        <dbReference type="EMBL" id="ENN80510.1"/>
    </source>
</evidence>
<evidence type="ECO:0000256" key="6">
    <source>
        <dbReference type="ARBA" id="ARBA00034311"/>
    </source>
</evidence>
<dbReference type="InterPro" id="IPR052282">
    <property type="entry name" value="Starch-active_LPMO"/>
</dbReference>
<feature type="chain" id="PRO_5009708041" evidence="8">
    <location>
        <begin position="22"/>
        <end position="503"/>
    </location>
</feature>
<evidence type="ECO:0000256" key="4">
    <source>
        <dbReference type="ARBA" id="ARBA00023157"/>
    </source>
</evidence>
<evidence type="ECO:0000256" key="8">
    <source>
        <dbReference type="SAM" id="SignalP"/>
    </source>
</evidence>
<name>N6UFK6_DENPD</name>
<keyword evidence="8" id="KW-0732">Signal</keyword>
<feature type="region of interest" description="Disordered" evidence="7">
    <location>
        <begin position="457"/>
        <end position="503"/>
    </location>
</feature>
<feature type="compositionally biased region" description="Acidic residues" evidence="7">
    <location>
        <begin position="224"/>
        <end position="237"/>
    </location>
</feature>
<dbReference type="EMBL" id="KB740512">
    <property type="protein sequence ID" value="ENN80510.1"/>
    <property type="molecule type" value="Genomic_DNA"/>
</dbReference>
<evidence type="ECO:0000256" key="1">
    <source>
        <dbReference type="ARBA" id="ARBA00001973"/>
    </source>
</evidence>
<keyword evidence="5" id="KW-0325">Glycoprotein</keyword>
<dbReference type="OMA" id="YFHICEL"/>
<dbReference type="AlphaFoldDB" id="N6UFK6"/>